<keyword evidence="1" id="KW-1133">Transmembrane helix</keyword>
<keyword evidence="1" id="KW-0812">Transmembrane</keyword>
<organism evidence="2">
    <name type="scientific">Pseudomonas syringae pv. actinidiae</name>
    <dbReference type="NCBI Taxonomy" id="103796"/>
    <lineage>
        <taxon>Bacteria</taxon>
        <taxon>Pseudomonadati</taxon>
        <taxon>Pseudomonadota</taxon>
        <taxon>Gammaproteobacteria</taxon>
        <taxon>Pseudomonadales</taxon>
        <taxon>Pseudomonadaceae</taxon>
        <taxon>Pseudomonas</taxon>
        <taxon>Pseudomonas syringae</taxon>
    </lineage>
</organism>
<evidence type="ECO:0000256" key="1">
    <source>
        <dbReference type="SAM" id="Phobius"/>
    </source>
</evidence>
<dbReference type="EMBL" id="KC148188">
    <property type="protein sequence ID" value="AGE82559.1"/>
    <property type="molecule type" value="Genomic_DNA"/>
</dbReference>
<evidence type="ECO:0000313" key="2">
    <source>
        <dbReference type="EMBL" id="AGE82559.1"/>
    </source>
</evidence>
<reference evidence="2" key="2">
    <citation type="journal article" date="2013" name="PLoS ONE">
        <title>Pseudomonas syringae pv. actinidiae from Recent Outbreaks of Kiwifruit Bacterial Canker Belong to Different Clones that Originated in China.</title>
        <authorList>
            <person name="Butler M.I."/>
            <person name="Stockwell P.A."/>
            <person name="Black M.A."/>
            <person name="Day R.C."/>
            <person name="Lamont I.L."/>
            <person name="Poulter R.T.M."/>
        </authorList>
    </citation>
    <scope>NUCLEOTIDE SEQUENCE</scope>
    <source>
        <strain evidence="2">ICMP19455</strain>
    </source>
</reference>
<accession>M1J6Q3</accession>
<reference evidence="2" key="1">
    <citation type="submission" date="2012-11" db="EMBL/GenBank/DDBJ databases">
        <authorList>
            <person name="Butler M."/>
            <person name="Stockwell P."/>
            <person name="Black M."/>
            <person name="Day R."/>
            <person name="Zhao Z."/>
            <person name="Huang L."/>
            <person name="Lamont I."/>
            <person name="Poulter R."/>
        </authorList>
    </citation>
    <scope>NUCLEOTIDE SEQUENCE</scope>
    <source>
        <strain evidence="2">ICMP19455</strain>
    </source>
</reference>
<dbReference type="AlphaFoldDB" id="M1J6Q3"/>
<keyword evidence="1" id="KW-0472">Membrane</keyword>
<feature type="transmembrane region" description="Helical" evidence="1">
    <location>
        <begin position="6"/>
        <end position="26"/>
    </location>
</feature>
<name>M1J6Q3_PSESF</name>
<sequence length="49" mass="5577">MNTSLHRVPIISLLFQPIIVVAITLWPVHPSRLARTEGIIMTLIKMNKL</sequence>
<protein>
    <submittedName>
        <fullName evidence="2">Uncharacterized protein</fullName>
    </submittedName>
</protein>
<proteinExistence type="predicted"/>